<dbReference type="SUPFAM" id="SSF52172">
    <property type="entry name" value="CheY-like"/>
    <property type="match status" value="1"/>
</dbReference>
<evidence type="ECO:0000313" key="5">
    <source>
        <dbReference type="Proteomes" id="UP000192796"/>
    </source>
</evidence>
<dbReference type="Pfam" id="PF04397">
    <property type="entry name" value="LytTR"/>
    <property type="match status" value="1"/>
</dbReference>
<evidence type="ECO:0000259" key="2">
    <source>
        <dbReference type="PROSITE" id="PS50110"/>
    </source>
</evidence>
<dbReference type="InterPro" id="IPR007492">
    <property type="entry name" value="LytTR_DNA-bd_dom"/>
</dbReference>
<dbReference type="SMART" id="SM00850">
    <property type="entry name" value="LytTR"/>
    <property type="match status" value="1"/>
</dbReference>
<protein>
    <recommendedName>
        <fullName evidence="6">DNA-binding response regulator</fullName>
    </recommendedName>
</protein>
<dbReference type="Pfam" id="PF00072">
    <property type="entry name" value="Response_reg"/>
    <property type="match status" value="1"/>
</dbReference>
<feature type="modified residue" description="4-aspartylphosphate" evidence="1">
    <location>
        <position position="54"/>
    </location>
</feature>
<dbReference type="Proteomes" id="UP000192796">
    <property type="component" value="Unassembled WGS sequence"/>
</dbReference>
<dbReference type="Gene3D" id="2.40.50.1020">
    <property type="entry name" value="LytTr DNA-binding domain"/>
    <property type="match status" value="1"/>
</dbReference>
<proteinExistence type="predicted"/>
<dbReference type="PANTHER" id="PTHR37299">
    <property type="entry name" value="TRANSCRIPTIONAL REGULATOR-RELATED"/>
    <property type="match status" value="1"/>
</dbReference>
<dbReference type="GO" id="GO:0003677">
    <property type="term" value="F:DNA binding"/>
    <property type="evidence" value="ECO:0007669"/>
    <property type="project" value="InterPro"/>
</dbReference>
<dbReference type="STRING" id="1703345.A3860_27100"/>
<accession>A0A1V9FWF4</accession>
<gene>
    <name evidence="4" type="ORF">A3860_27100</name>
</gene>
<dbReference type="RefSeq" id="WP_081148561.1">
    <property type="nucleotide sequence ID" value="NZ_LVYD01000049.1"/>
</dbReference>
<evidence type="ECO:0000259" key="3">
    <source>
        <dbReference type="PROSITE" id="PS50930"/>
    </source>
</evidence>
<evidence type="ECO:0000256" key="1">
    <source>
        <dbReference type="PROSITE-ProRule" id="PRU00169"/>
    </source>
</evidence>
<comment type="caution">
    <text evidence="4">The sequence shown here is derived from an EMBL/GenBank/DDBJ whole genome shotgun (WGS) entry which is preliminary data.</text>
</comment>
<dbReference type="EMBL" id="LVYD01000049">
    <property type="protein sequence ID" value="OQP62682.1"/>
    <property type="molecule type" value="Genomic_DNA"/>
</dbReference>
<sequence length="231" mass="26297">MITCLIVDDNDLSRLTLHQLALQTGRLQITGECKDAIEAHRNITANPPDLVLLDVEMPGMTGIELLKILPKETLAILTSSQKQYAVEAFDLNVVDYLVKPVNLPRLLQAIDKVQDILMRNDTEVTSAVDDYLFIRDNNMLKKLRLEEILWIEAMGDYVKIRTETQWHIVHSTLKAVEEKINSGRLMRVHRSYIISLDKIDSIEDGAVNIINTPIPVAESYRSKLIQKIKLL</sequence>
<feature type="domain" description="Response regulatory" evidence="2">
    <location>
        <begin position="3"/>
        <end position="114"/>
    </location>
</feature>
<dbReference type="PROSITE" id="PS50110">
    <property type="entry name" value="RESPONSE_REGULATORY"/>
    <property type="match status" value="1"/>
</dbReference>
<dbReference type="SMART" id="SM00448">
    <property type="entry name" value="REC"/>
    <property type="match status" value="1"/>
</dbReference>
<dbReference type="InterPro" id="IPR011006">
    <property type="entry name" value="CheY-like_superfamily"/>
</dbReference>
<dbReference type="Gene3D" id="3.40.50.2300">
    <property type="match status" value="1"/>
</dbReference>
<evidence type="ECO:0008006" key="6">
    <source>
        <dbReference type="Google" id="ProtNLM"/>
    </source>
</evidence>
<dbReference type="InterPro" id="IPR001789">
    <property type="entry name" value="Sig_transdc_resp-reg_receiver"/>
</dbReference>
<evidence type="ECO:0000313" key="4">
    <source>
        <dbReference type="EMBL" id="OQP62682.1"/>
    </source>
</evidence>
<dbReference type="PANTHER" id="PTHR37299:SF1">
    <property type="entry name" value="STAGE 0 SPORULATION PROTEIN A HOMOLOG"/>
    <property type="match status" value="1"/>
</dbReference>
<dbReference type="InterPro" id="IPR046947">
    <property type="entry name" value="LytR-like"/>
</dbReference>
<reference evidence="4 5" key="1">
    <citation type="submission" date="2016-03" db="EMBL/GenBank/DDBJ databases">
        <title>Niastella vici sp. nov., isolated from farmland soil.</title>
        <authorList>
            <person name="Chen L."/>
            <person name="Wang D."/>
            <person name="Yang S."/>
            <person name="Wang G."/>
        </authorList>
    </citation>
    <scope>NUCLEOTIDE SEQUENCE [LARGE SCALE GENOMIC DNA]</scope>
    <source>
        <strain evidence="4 5">DJ57</strain>
    </source>
</reference>
<organism evidence="4 5">
    <name type="scientific">Niastella vici</name>
    <dbReference type="NCBI Taxonomy" id="1703345"/>
    <lineage>
        <taxon>Bacteria</taxon>
        <taxon>Pseudomonadati</taxon>
        <taxon>Bacteroidota</taxon>
        <taxon>Chitinophagia</taxon>
        <taxon>Chitinophagales</taxon>
        <taxon>Chitinophagaceae</taxon>
        <taxon>Niastella</taxon>
    </lineage>
</organism>
<feature type="domain" description="HTH LytTR-type" evidence="3">
    <location>
        <begin position="132"/>
        <end position="230"/>
    </location>
</feature>
<dbReference type="OrthoDB" id="1646880at2"/>
<dbReference type="AlphaFoldDB" id="A0A1V9FWF4"/>
<dbReference type="PROSITE" id="PS50930">
    <property type="entry name" value="HTH_LYTTR"/>
    <property type="match status" value="1"/>
</dbReference>
<keyword evidence="5" id="KW-1185">Reference proteome</keyword>
<name>A0A1V9FWF4_9BACT</name>
<dbReference type="GO" id="GO:0000156">
    <property type="term" value="F:phosphorelay response regulator activity"/>
    <property type="evidence" value="ECO:0007669"/>
    <property type="project" value="InterPro"/>
</dbReference>
<keyword evidence="1" id="KW-0597">Phosphoprotein</keyword>